<evidence type="ECO:0000256" key="7">
    <source>
        <dbReference type="SAM" id="Phobius"/>
    </source>
</evidence>
<dbReference type="PATRIC" id="fig|1766.6.peg.3732"/>
<keyword evidence="4 7" id="KW-1133">Transmembrane helix</keyword>
<evidence type="ECO:0000256" key="1">
    <source>
        <dbReference type="ARBA" id="ARBA00004651"/>
    </source>
</evidence>
<sequence>MSRTMGTWLSGPASDPASGYPGERLGLPQQGSGSIARFGRRIGALMADWLIALGLTAAVAVAFGLMSRDQLLYSMDFRNIALLVWLVIGVAAVRLFGFTPGQYLLGLVVIPLDGRDHVGLGRALTRNLLIVLVIPALFTDADHRGLHDLASKTAVVRR</sequence>
<keyword evidence="10" id="KW-1185">Reference proteome</keyword>
<evidence type="ECO:0000256" key="2">
    <source>
        <dbReference type="ARBA" id="ARBA00022475"/>
    </source>
</evidence>
<proteinExistence type="predicted"/>
<accession>A0A0N9XLB1</accession>
<evidence type="ECO:0000256" key="3">
    <source>
        <dbReference type="ARBA" id="ARBA00022692"/>
    </source>
</evidence>
<dbReference type="GO" id="GO:0005886">
    <property type="term" value="C:plasma membrane"/>
    <property type="evidence" value="ECO:0007669"/>
    <property type="project" value="UniProtKB-SubCell"/>
</dbReference>
<evidence type="ECO:0000256" key="6">
    <source>
        <dbReference type="SAM" id="MobiDB-lite"/>
    </source>
</evidence>
<keyword evidence="2" id="KW-1003">Cell membrane</keyword>
<dbReference type="PANTHER" id="PTHR36115:SF6">
    <property type="entry name" value="PROLINE-RICH ANTIGEN HOMOLOG"/>
    <property type="match status" value="1"/>
</dbReference>
<evidence type="ECO:0000256" key="4">
    <source>
        <dbReference type="ARBA" id="ARBA00022989"/>
    </source>
</evidence>
<dbReference type="STRING" id="1766.XA26_37530"/>
<evidence type="ECO:0000313" key="9">
    <source>
        <dbReference type="EMBL" id="ALI27574.1"/>
    </source>
</evidence>
<feature type="transmembrane region" description="Helical" evidence="7">
    <location>
        <begin position="79"/>
        <end position="99"/>
    </location>
</feature>
<comment type="subcellular location">
    <subcellularLocation>
        <location evidence="1">Cell membrane</location>
        <topology evidence="1">Multi-pass membrane protein</topology>
    </subcellularLocation>
</comment>
<evidence type="ECO:0000256" key="5">
    <source>
        <dbReference type="ARBA" id="ARBA00023136"/>
    </source>
</evidence>
<reference evidence="9 10" key="1">
    <citation type="journal article" date="2015" name="MBio">
        <title>Enzymatic Degradation of Phenazines Can Generate Energy and Protect Sensitive Organisms from Toxicity.</title>
        <authorList>
            <person name="Costa K.C."/>
            <person name="Bergkessel M."/>
            <person name="Saunders S."/>
            <person name="Korlach J."/>
            <person name="Newman D.K."/>
        </authorList>
    </citation>
    <scope>NUCLEOTIDE SEQUENCE [LARGE SCALE GENOMIC DNA]</scope>
    <source>
        <strain evidence="9 10">CT6</strain>
    </source>
</reference>
<dbReference type="Pfam" id="PF06271">
    <property type="entry name" value="RDD"/>
    <property type="match status" value="1"/>
</dbReference>
<dbReference type="InterPro" id="IPR010432">
    <property type="entry name" value="RDD"/>
</dbReference>
<dbReference type="EMBL" id="CP011269">
    <property type="protein sequence ID" value="ALI27574.1"/>
    <property type="molecule type" value="Genomic_DNA"/>
</dbReference>
<dbReference type="KEGG" id="mft:XA26_37530"/>
<dbReference type="AlphaFoldDB" id="A0A0N9XLB1"/>
<dbReference type="RefSeq" id="WP_054602620.1">
    <property type="nucleotide sequence ID" value="NZ_CP011269.1"/>
</dbReference>
<feature type="domain" description="RDD" evidence="8">
    <location>
        <begin position="36"/>
        <end position="151"/>
    </location>
</feature>
<dbReference type="InterPro" id="IPR051791">
    <property type="entry name" value="Pra-immunoreactive"/>
</dbReference>
<evidence type="ECO:0000313" key="10">
    <source>
        <dbReference type="Proteomes" id="UP000057134"/>
    </source>
</evidence>
<dbReference type="PIRSF" id="PIRSF021697">
    <property type="entry name" value="UCP021697"/>
    <property type="match status" value="1"/>
</dbReference>
<dbReference type="InterPro" id="IPR016795">
    <property type="entry name" value="UCP021697"/>
</dbReference>
<keyword evidence="3 7" id="KW-0812">Transmembrane</keyword>
<feature type="region of interest" description="Disordered" evidence="6">
    <location>
        <begin position="1"/>
        <end position="28"/>
    </location>
</feature>
<name>A0A0N9XLB1_MYCFO</name>
<evidence type="ECO:0000259" key="8">
    <source>
        <dbReference type="Pfam" id="PF06271"/>
    </source>
</evidence>
<protein>
    <submittedName>
        <fullName evidence="9">Putative MEMBRANE PROTEIN</fullName>
    </submittedName>
</protein>
<organism evidence="9 10">
    <name type="scientific">Mycolicibacterium fortuitum</name>
    <name type="common">Mycobacterium fortuitum</name>
    <dbReference type="NCBI Taxonomy" id="1766"/>
    <lineage>
        <taxon>Bacteria</taxon>
        <taxon>Bacillati</taxon>
        <taxon>Actinomycetota</taxon>
        <taxon>Actinomycetes</taxon>
        <taxon>Mycobacteriales</taxon>
        <taxon>Mycobacteriaceae</taxon>
        <taxon>Mycolicibacterium</taxon>
    </lineage>
</organism>
<dbReference type="PANTHER" id="PTHR36115">
    <property type="entry name" value="PROLINE-RICH ANTIGEN HOMOLOG-RELATED"/>
    <property type="match status" value="1"/>
</dbReference>
<dbReference type="Proteomes" id="UP000057134">
    <property type="component" value="Chromosome"/>
</dbReference>
<feature type="transmembrane region" description="Helical" evidence="7">
    <location>
        <begin position="49"/>
        <end position="67"/>
    </location>
</feature>
<gene>
    <name evidence="9" type="ORF">XA26_37530</name>
</gene>
<keyword evidence="5 7" id="KW-0472">Membrane</keyword>